<comment type="similarity">
    <text evidence="1">Belongs to the short-chain dehydrogenases/reductases (SDR) family.</text>
</comment>
<dbReference type="Pfam" id="PF13561">
    <property type="entry name" value="adh_short_C2"/>
    <property type="match status" value="1"/>
</dbReference>
<dbReference type="EMBL" id="JASDDK010000004">
    <property type="protein sequence ID" value="MDN3493525.1"/>
    <property type="molecule type" value="Genomic_DNA"/>
</dbReference>
<dbReference type="CDD" id="cd05233">
    <property type="entry name" value="SDR_c"/>
    <property type="match status" value="1"/>
</dbReference>
<dbReference type="Gene3D" id="3.40.50.720">
    <property type="entry name" value="NAD(P)-binding Rossmann-like Domain"/>
    <property type="match status" value="1"/>
</dbReference>
<dbReference type="SUPFAM" id="SSF51735">
    <property type="entry name" value="NAD(P)-binding Rossmann-fold domains"/>
    <property type="match status" value="1"/>
</dbReference>
<protein>
    <submittedName>
        <fullName evidence="3">SDR family oxidoreductase</fullName>
    </submittedName>
</protein>
<evidence type="ECO:0000313" key="3">
    <source>
        <dbReference type="EMBL" id="MDN3493525.1"/>
    </source>
</evidence>
<dbReference type="Proteomes" id="UP001231197">
    <property type="component" value="Unassembled WGS sequence"/>
</dbReference>
<name>A0ABT7ZX04_9FLAO</name>
<comment type="caution">
    <text evidence="3">The sequence shown here is derived from an EMBL/GenBank/DDBJ whole genome shotgun (WGS) entry which is preliminary data.</text>
</comment>
<sequence length="248" mass="26682">MKNIVITGAAKGIGKACVNYFLNNGDNVIALDIDKTALSELSLENAQLSMFNCDVSNSKNVKETIQKAIESVGEIDVLINNAGIQRYSTITETTEEEWDLVMNVNLKSAFLCAKYTIPSMLKKGKGVVVNVSSVQAFITQQKVAPYTTSKTAMLGLTRSIAVDYAPNIRCVAVCPGTVDTPMLRNAIKESDNPEKVYQECIDMHLTKRICPPEEVAALIGFLASDNAGSITGQSFRVDGGLGIHIGGN</sequence>
<dbReference type="PRINTS" id="PR00081">
    <property type="entry name" value="GDHRDH"/>
</dbReference>
<reference evidence="3 4" key="1">
    <citation type="journal article" date="2023" name="Int. J. Syst. Evol. Microbiol.">
        <title>Winogradskyella bathintestinalis sp. nov., isolated from the intestine of the deep-sea loosejaw dragonfish, Malacosteus niger.</title>
        <authorList>
            <person name="Uniacke-Lowe S."/>
            <person name="Johnson C.N."/>
            <person name="Stanton C."/>
            <person name="Hill C."/>
            <person name="Ross P."/>
        </authorList>
    </citation>
    <scope>NUCLEOTIDE SEQUENCE [LARGE SCALE GENOMIC DNA]</scope>
    <source>
        <strain evidence="3 4">APC 3343</strain>
    </source>
</reference>
<dbReference type="PANTHER" id="PTHR24321:SF8">
    <property type="entry name" value="ESTRADIOL 17-BETA-DEHYDROGENASE 8-RELATED"/>
    <property type="match status" value="1"/>
</dbReference>
<dbReference type="PROSITE" id="PS00061">
    <property type="entry name" value="ADH_SHORT"/>
    <property type="match status" value="1"/>
</dbReference>
<dbReference type="InterPro" id="IPR020904">
    <property type="entry name" value="Sc_DH/Rdtase_CS"/>
</dbReference>
<evidence type="ECO:0000313" key="4">
    <source>
        <dbReference type="Proteomes" id="UP001231197"/>
    </source>
</evidence>
<keyword evidence="2" id="KW-0560">Oxidoreductase</keyword>
<dbReference type="RefSeq" id="WP_290207186.1">
    <property type="nucleotide sequence ID" value="NZ_JASDDK010000004.1"/>
</dbReference>
<dbReference type="PRINTS" id="PR00080">
    <property type="entry name" value="SDRFAMILY"/>
</dbReference>
<evidence type="ECO:0000256" key="2">
    <source>
        <dbReference type="ARBA" id="ARBA00023002"/>
    </source>
</evidence>
<dbReference type="InterPro" id="IPR002347">
    <property type="entry name" value="SDR_fam"/>
</dbReference>
<evidence type="ECO:0000256" key="1">
    <source>
        <dbReference type="ARBA" id="ARBA00006484"/>
    </source>
</evidence>
<dbReference type="PANTHER" id="PTHR24321">
    <property type="entry name" value="DEHYDROGENASES, SHORT CHAIN"/>
    <property type="match status" value="1"/>
</dbReference>
<accession>A0ABT7ZX04</accession>
<organism evidence="3 4">
    <name type="scientific">Winogradskyella bathintestinalis</name>
    <dbReference type="NCBI Taxonomy" id="3035208"/>
    <lineage>
        <taxon>Bacteria</taxon>
        <taxon>Pseudomonadati</taxon>
        <taxon>Bacteroidota</taxon>
        <taxon>Flavobacteriia</taxon>
        <taxon>Flavobacteriales</taxon>
        <taxon>Flavobacteriaceae</taxon>
        <taxon>Winogradskyella</taxon>
    </lineage>
</organism>
<keyword evidence="4" id="KW-1185">Reference proteome</keyword>
<gene>
    <name evidence="3" type="ORF">QMA06_12410</name>
</gene>
<proteinExistence type="inferred from homology"/>
<dbReference type="InterPro" id="IPR036291">
    <property type="entry name" value="NAD(P)-bd_dom_sf"/>
</dbReference>